<evidence type="ECO:0000313" key="4">
    <source>
        <dbReference type="Proteomes" id="UP000317180"/>
    </source>
</evidence>
<evidence type="ECO:0000313" key="2">
    <source>
        <dbReference type="EMBL" id="RNB45601.1"/>
    </source>
</evidence>
<reference evidence="2 3" key="1">
    <citation type="submission" date="2018-10" db="EMBL/GenBank/DDBJ databases">
        <title>Phylogenomics of Brevibacillus.</title>
        <authorList>
            <person name="Dunlap C."/>
        </authorList>
    </citation>
    <scope>NUCLEOTIDE SEQUENCE [LARGE SCALE GENOMIC DNA]</scope>
    <source>
        <strain evidence="2 3">NRRL NRS 1219</strain>
    </source>
</reference>
<evidence type="ECO:0000313" key="3">
    <source>
        <dbReference type="Proteomes" id="UP000276178"/>
    </source>
</evidence>
<name>A0A3M8A3Q0_9BACL</name>
<sequence>MVTLKLTGLKELYTDMKAKGIKRYKFAFTYNKVGFDIFFFTDEIPFKLMFGVKAHNFYFEVNVNNGFIIDTNIGDKYTQLRKILGLQYDPDNPFKTFYFFTEFNKRIPQFANVKNTPEPSDIASYRKDIEESDKIYFMGWRDNEKRGDKVSSENLYKTRLLLDYEAYLICKRKNISSRWTHDKSLAQKFHLPD</sequence>
<dbReference type="Proteomes" id="UP000317180">
    <property type="component" value="Unassembled WGS sequence"/>
</dbReference>
<dbReference type="OrthoDB" id="9134802at2"/>
<evidence type="ECO:0008006" key="5">
    <source>
        <dbReference type="Google" id="ProtNLM"/>
    </source>
</evidence>
<dbReference type="EMBL" id="BJOD01000105">
    <property type="protein sequence ID" value="GED28770.1"/>
    <property type="molecule type" value="Genomic_DNA"/>
</dbReference>
<protein>
    <recommendedName>
        <fullName evidence="5">Rloe protein</fullName>
    </recommendedName>
</protein>
<reference evidence="1 4" key="2">
    <citation type="submission" date="2019-06" db="EMBL/GenBank/DDBJ databases">
        <title>Whole genome shotgun sequence of Brevibacillus agri NBRC 15538.</title>
        <authorList>
            <person name="Hosoyama A."/>
            <person name="Uohara A."/>
            <person name="Ohji S."/>
            <person name="Ichikawa N."/>
        </authorList>
    </citation>
    <scope>NUCLEOTIDE SEQUENCE [LARGE SCALE GENOMIC DNA]</scope>
    <source>
        <strain evidence="1 4">NBRC 15538</strain>
    </source>
</reference>
<proteinExistence type="predicted"/>
<dbReference type="Proteomes" id="UP000276178">
    <property type="component" value="Unassembled WGS sequence"/>
</dbReference>
<evidence type="ECO:0000313" key="1">
    <source>
        <dbReference type="EMBL" id="GED28770.1"/>
    </source>
</evidence>
<dbReference type="RefSeq" id="WP_081414818.1">
    <property type="nucleotide sequence ID" value="NZ_BJOD01000105.1"/>
</dbReference>
<dbReference type="Pfam" id="PF19503">
    <property type="entry name" value="DUF6037"/>
    <property type="match status" value="1"/>
</dbReference>
<organism evidence="2 3">
    <name type="scientific">Brevibacillus agri</name>
    <dbReference type="NCBI Taxonomy" id="51101"/>
    <lineage>
        <taxon>Bacteria</taxon>
        <taxon>Bacillati</taxon>
        <taxon>Bacillota</taxon>
        <taxon>Bacilli</taxon>
        <taxon>Bacillales</taxon>
        <taxon>Paenibacillaceae</taxon>
        <taxon>Brevibacillus</taxon>
    </lineage>
</organism>
<comment type="caution">
    <text evidence="2">The sequence shown here is derived from an EMBL/GenBank/DDBJ whole genome shotgun (WGS) entry which is preliminary data.</text>
</comment>
<accession>A0A3M8A3Q0</accession>
<dbReference type="InterPro" id="IPR046100">
    <property type="entry name" value="DUF6037"/>
</dbReference>
<gene>
    <name evidence="1" type="ORF">BAG01nite_48720</name>
    <name evidence="2" type="ORF">EB820_25630</name>
</gene>
<dbReference type="AlphaFoldDB" id="A0A3M8A3Q0"/>
<keyword evidence="4" id="KW-1185">Reference proteome</keyword>
<dbReference type="EMBL" id="RHHN01000132">
    <property type="protein sequence ID" value="RNB45601.1"/>
    <property type="molecule type" value="Genomic_DNA"/>
</dbReference>